<name>A0ABW0YN05_9BACI</name>
<keyword evidence="1" id="KW-1133">Transmembrane helix</keyword>
<dbReference type="Pfam" id="PF01882">
    <property type="entry name" value="DUF58"/>
    <property type="match status" value="1"/>
</dbReference>
<proteinExistence type="predicted"/>
<evidence type="ECO:0000256" key="1">
    <source>
        <dbReference type="SAM" id="Phobius"/>
    </source>
</evidence>
<organism evidence="3 4">
    <name type="scientific">Thalassorhabdus alkalitolerans</name>
    <dbReference type="NCBI Taxonomy" id="2282697"/>
    <lineage>
        <taxon>Bacteria</taxon>
        <taxon>Bacillati</taxon>
        <taxon>Bacillota</taxon>
        <taxon>Bacilli</taxon>
        <taxon>Bacillales</taxon>
        <taxon>Bacillaceae</taxon>
        <taxon>Thalassorhabdus</taxon>
    </lineage>
</organism>
<comment type="caution">
    <text evidence="3">The sequence shown here is derived from an EMBL/GenBank/DDBJ whole genome shotgun (WGS) entry which is preliminary data.</text>
</comment>
<sequence>MEEKGRQAVKAMKFFFLLLLLAGLYAYAMFQGGFVSWFLFYSAVSLVGINLLFVLFPWRMVEVKRSIETTTLPSEGICEVTLTVTKKAPFPLLYFAVKDNVPEGLQGTGKPAGMVFFFPIGKTFTYSYEVKGVQRGEYVFSSIDLQAGDMFGFFKRQRRAEEKTTLLVYPSIHPLRNWKTHMEKDAETEAISTKVLQEALSVAGVRDYVPGDRMTSIDWKISARAGKLVTKEFEAQEGKGYTLFFDPFQKTKDHTSFELAIEFSASLADFCLKKGIPLGFLLMQVDKEKLEKASSKAHFKEVFEELSKASPQLHSSVLHSPPSLEKKDGVVYVVTDVNEKVKDHIQQLLYQRREVIVIFVNTRSFDDKSGELKILDNIKLQGAQVFHVKDYQFNIDAS</sequence>
<dbReference type="Proteomes" id="UP001596142">
    <property type="component" value="Unassembled WGS sequence"/>
</dbReference>
<dbReference type="PANTHER" id="PTHR34351">
    <property type="entry name" value="SLR1927 PROTEIN-RELATED"/>
    <property type="match status" value="1"/>
</dbReference>
<keyword evidence="1" id="KW-0472">Membrane</keyword>
<dbReference type="InterPro" id="IPR002881">
    <property type="entry name" value="DUF58"/>
</dbReference>
<gene>
    <name evidence="3" type="ORF">ACFPU1_14005</name>
</gene>
<keyword evidence="1" id="KW-0812">Transmembrane</keyword>
<protein>
    <submittedName>
        <fullName evidence="3">DUF58 domain-containing protein</fullName>
    </submittedName>
</protein>
<reference evidence="4" key="1">
    <citation type="journal article" date="2019" name="Int. J. Syst. Evol. Microbiol.">
        <title>The Global Catalogue of Microorganisms (GCM) 10K type strain sequencing project: providing services to taxonomists for standard genome sequencing and annotation.</title>
        <authorList>
            <consortium name="The Broad Institute Genomics Platform"/>
            <consortium name="The Broad Institute Genome Sequencing Center for Infectious Disease"/>
            <person name="Wu L."/>
            <person name="Ma J."/>
        </authorList>
    </citation>
    <scope>NUCLEOTIDE SEQUENCE [LARGE SCALE GENOMIC DNA]</scope>
    <source>
        <strain evidence="4">CECT 7184</strain>
    </source>
</reference>
<dbReference type="RefSeq" id="WP_385942212.1">
    <property type="nucleotide sequence ID" value="NZ_JBHSOZ010000008.1"/>
</dbReference>
<feature type="transmembrane region" description="Helical" evidence="1">
    <location>
        <begin position="38"/>
        <end position="58"/>
    </location>
</feature>
<dbReference type="PANTHER" id="PTHR34351:SF2">
    <property type="entry name" value="DUF58 DOMAIN-CONTAINING PROTEIN"/>
    <property type="match status" value="1"/>
</dbReference>
<evidence type="ECO:0000313" key="4">
    <source>
        <dbReference type="Proteomes" id="UP001596142"/>
    </source>
</evidence>
<accession>A0ABW0YN05</accession>
<keyword evidence="4" id="KW-1185">Reference proteome</keyword>
<evidence type="ECO:0000313" key="3">
    <source>
        <dbReference type="EMBL" id="MFC5713880.1"/>
    </source>
</evidence>
<evidence type="ECO:0000259" key="2">
    <source>
        <dbReference type="Pfam" id="PF01882"/>
    </source>
</evidence>
<dbReference type="EMBL" id="JBHSOZ010000008">
    <property type="protein sequence ID" value="MFC5713880.1"/>
    <property type="molecule type" value="Genomic_DNA"/>
</dbReference>
<feature type="domain" description="DUF58" evidence="2">
    <location>
        <begin position="205"/>
        <end position="360"/>
    </location>
</feature>